<dbReference type="EMBL" id="CAJPIZ010038912">
    <property type="protein sequence ID" value="CAG2121344.1"/>
    <property type="molecule type" value="Genomic_DNA"/>
</dbReference>
<dbReference type="SUPFAM" id="SSF53474">
    <property type="entry name" value="alpha/beta-Hydrolases"/>
    <property type="match status" value="1"/>
</dbReference>
<evidence type="ECO:0000313" key="7">
    <source>
        <dbReference type="Proteomes" id="UP000759131"/>
    </source>
</evidence>
<dbReference type="GO" id="GO:0005886">
    <property type="term" value="C:plasma membrane"/>
    <property type="evidence" value="ECO:0007669"/>
    <property type="project" value="TreeGrafter"/>
</dbReference>
<dbReference type="PANTHER" id="PTHR43918">
    <property type="entry name" value="ACETYLCHOLINESTERASE"/>
    <property type="match status" value="1"/>
</dbReference>
<accession>A0A7R9QK19</accession>
<dbReference type="PANTHER" id="PTHR43918:SF4">
    <property type="entry name" value="CARBOXYLIC ESTER HYDROLASE"/>
    <property type="match status" value="1"/>
</dbReference>
<evidence type="ECO:0000256" key="2">
    <source>
        <dbReference type="ARBA" id="ARBA00022487"/>
    </source>
</evidence>
<dbReference type="Proteomes" id="UP000759131">
    <property type="component" value="Unassembled WGS sequence"/>
</dbReference>
<keyword evidence="3" id="KW-0378">Hydrolase</keyword>
<dbReference type="EMBL" id="OC893487">
    <property type="protein sequence ID" value="CAD7647122.1"/>
    <property type="molecule type" value="Genomic_DNA"/>
</dbReference>
<dbReference type="InterPro" id="IPR050654">
    <property type="entry name" value="AChE-related_enzymes"/>
</dbReference>
<reference evidence="6" key="1">
    <citation type="submission" date="2020-11" db="EMBL/GenBank/DDBJ databases">
        <authorList>
            <person name="Tran Van P."/>
        </authorList>
    </citation>
    <scope>NUCLEOTIDE SEQUENCE</scope>
</reference>
<dbReference type="AlphaFoldDB" id="A0A7R9QK19"/>
<feature type="domain" description="Carboxylesterase type B" evidence="5">
    <location>
        <begin position="59"/>
        <end position="252"/>
    </location>
</feature>
<evidence type="ECO:0000313" key="6">
    <source>
        <dbReference type="EMBL" id="CAD7647122.1"/>
    </source>
</evidence>
<keyword evidence="7" id="KW-1185">Reference proteome</keyword>
<keyword evidence="2" id="KW-0719">Serine esterase</keyword>
<dbReference type="GO" id="GO:0005615">
    <property type="term" value="C:extracellular space"/>
    <property type="evidence" value="ECO:0007669"/>
    <property type="project" value="TreeGrafter"/>
</dbReference>
<dbReference type="GO" id="GO:0019695">
    <property type="term" value="P:choline metabolic process"/>
    <property type="evidence" value="ECO:0007669"/>
    <property type="project" value="TreeGrafter"/>
</dbReference>
<dbReference type="Pfam" id="PF00135">
    <property type="entry name" value="COesterase"/>
    <property type="match status" value="1"/>
</dbReference>
<gene>
    <name evidence="6" type="ORF">OSB1V03_LOCUS21290</name>
</gene>
<evidence type="ECO:0000256" key="4">
    <source>
        <dbReference type="ARBA" id="ARBA00023180"/>
    </source>
</evidence>
<evidence type="ECO:0000256" key="3">
    <source>
        <dbReference type="ARBA" id="ARBA00022801"/>
    </source>
</evidence>
<dbReference type="InterPro" id="IPR002018">
    <property type="entry name" value="CarbesteraseB"/>
</dbReference>
<name>A0A7R9QK19_9ACAR</name>
<dbReference type="InterPro" id="IPR029058">
    <property type="entry name" value="AB_hydrolase_fold"/>
</dbReference>
<dbReference type="GO" id="GO:0006581">
    <property type="term" value="P:acetylcholine catabolic process"/>
    <property type="evidence" value="ECO:0007669"/>
    <property type="project" value="TreeGrafter"/>
</dbReference>
<keyword evidence="4" id="KW-0325">Glycoprotein</keyword>
<comment type="similarity">
    <text evidence="1">Belongs to the type-B carboxylesterase/lipase family.</text>
</comment>
<evidence type="ECO:0000256" key="1">
    <source>
        <dbReference type="ARBA" id="ARBA00005964"/>
    </source>
</evidence>
<sequence>MESGAHMYNKERDIVSKDESILLGKRIAKEQNCSESDDWLQCLRGLDAKVFSKYGVDINDVDIMAGIASTEGSLLSHPYVKNMLTLNNFIESTKTSDSVYHGLDVKRVDDYYLQNVDKNSSLELKKAFYELFGDLMMKCPTYLFAKQMATDAQPGHNVYFYQVTYQNKYFAHLEGCNGEGMGVCHCAELAFVYGFPYLIPDAYSDIDAIFSADLMKMWTNFAKYGKPTVSEEWPQLLSGNTINVKNLNPNPKPNVFINPYDTTCDGLWK</sequence>
<dbReference type="OrthoDB" id="3200163at2759"/>
<protein>
    <recommendedName>
        <fullName evidence="5">Carboxylesterase type B domain-containing protein</fullName>
    </recommendedName>
</protein>
<dbReference type="GO" id="GO:0003990">
    <property type="term" value="F:acetylcholinesterase activity"/>
    <property type="evidence" value="ECO:0007669"/>
    <property type="project" value="TreeGrafter"/>
</dbReference>
<proteinExistence type="inferred from homology"/>
<organism evidence="6">
    <name type="scientific">Medioppia subpectinata</name>
    <dbReference type="NCBI Taxonomy" id="1979941"/>
    <lineage>
        <taxon>Eukaryota</taxon>
        <taxon>Metazoa</taxon>
        <taxon>Ecdysozoa</taxon>
        <taxon>Arthropoda</taxon>
        <taxon>Chelicerata</taxon>
        <taxon>Arachnida</taxon>
        <taxon>Acari</taxon>
        <taxon>Acariformes</taxon>
        <taxon>Sarcoptiformes</taxon>
        <taxon>Oribatida</taxon>
        <taxon>Brachypylina</taxon>
        <taxon>Oppioidea</taxon>
        <taxon>Oppiidae</taxon>
        <taxon>Medioppia</taxon>
    </lineage>
</organism>
<feature type="non-terminal residue" evidence="6">
    <location>
        <position position="1"/>
    </location>
</feature>
<evidence type="ECO:0000259" key="5">
    <source>
        <dbReference type="Pfam" id="PF00135"/>
    </source>
</evidence>
<dbReference type="Gene3D" id="3.40.50.1820">
    <property type="entry name" value="alpha/beta hydrolase"/>
    <property type="match status" value="1"/>
</dbReference>